<dbReference type="Pfam" id="PF00106">
    <property type="entry name" value="adh_short"/>
    <property type="match status" value="1"/>
</dbReference>
<proteinExistence type="inferred from homology"/>
<evidence type="ECO:0000313" key="7">
    <source>
        <dbReference type="Proteomes" id="UP000094053"/>
    </source>
</evidence>
<evidence type="ECO:0000256" key="2">
    <source>
        <dbReference type="ARBA" id="ARBA00022857"/>
    </source>
</evidence>
<evidence type="ECO:0000256" key="3">
    <source>
        <dbReference type="ARBA" id="ARBA00023002"/>
    </source>
</evidence>
<dbReference type="PANTHER" id="PTHR43391:SF14">
    <property type="entry name" value="DEHYDROGENASE_REDUCTASE SDR FAMILY PROTEIN 7-LIKE"/>
    <property type="match status" value="1"/>
</dbReference>
<dbReference type="InterPro" id="IPR002347">
    <property type="entry name" value="SDR_fam"/>
</dbReference>
<dbReference type="InterPro" id="IPR036291">
    <property type="entry name" value="NAD(P)-bd_dom_sf"/>
</dbReference>
<protein>
    <submittedName>
        <fullName evidence="6">Short-chain dehydrogenase</fullName>
    </submittedName>
</protein>
<evidence type="ECO:0000313" key="6">
    <source>
        <dbReference type="EMBL" id="ODQ91708.1"/>
    </source>
</evidence>
<dbReference type="SUPFAM" id="SSF51735">
    <property type="entry name" value="NAD(P)-binding Rossmann-fold domains"/>
    <property type="match status" value="1"/>
</dbReference>
<accession>A0A1E3RPC2</accession>
<feature type="domain" description="Ketoreductase" evidence="5">
    <location>
        <begin position="9"/>
        <end position="179"/>
    </location>
</feature>
<sequence>MTKPTSNHRTVFITGAAAGIGRATALTFARKGYFVGGYDIDEVGLKTLADEIDRLGGQSHTGHLDVTDADEMTRRVAEFTEVTGGRLDVMINNAGILRAGRFDEMDIAGHHKEIDINAKGVVNGLYAAFPYLRETPKSMVVNLASASAIYGQAELANYSATKFFVRGITEALDIEWSRYGIRVIAMWPLYAQTAMTENIKTGTTDSLGIRLTAQDVADAILAATEPSFLRRALHQVHFPVGSQTKVLTTGSRFSPAWLTRVINKKLAHS</sequence>
<dbReference type="Proteomes" id="UP000094053">
    <property type="component" value="Unassembled WGS sequence"/>
</dbReference>
<comment type="caution">
    <text evidence="6">The sequence shown here is derived from an EMBL/GenBank/DDBJ whole genome shotgun (WGS) entry which is preliminary data.</text>
</comment>
<comment type="similarity">
    <text evidence="1 4">Belongs to the short-chain dehydrogenases/reductases (SDR) family.</text>
</comment>
<dbReference type="AlphaFoldDB" id="A0A1E3RPC2"/>
<evidence type="ECO:0000259" key="5">
    <source>
        <dbReference type="SMART" id="SM00822"/>
    </source>
</evidence>
<reference evidence="7" key="1">
    <citation type="submission" date="2016-09" db="EMBL/GenBank/DDBJ databases">
        <authorList>
            <person name="Greninger A.L."/>
            <person name="Jerome K.R."/>
            <person name="Mcnair B."/>
            <person name="Wallis C."/>
            <person name="Fang F."/>
        </authorList>
    </citation>
    <scope>NUCLEOTIDE SEQUENCE [LARGE SCALE GENOMIC DNA]</scope>
    <source>
        <strain evidence="7">M6</strain>
    </source>
</reference>
<organism evidence="6 7">
    <name type="scientific">Mycolicibacterium flavescens</name>
    <name type="common">Mycobacterium flavescens</name>
    <dbReference type="NCBI Taxonomy" id="1776"/>
    <lineage>
        <taxon>Bacteria</taxon>
        <taxon>Bacillati</taxon>
        <taxon>Actinomycetota</taxon>
        <taxon>Actinomycetes</taxon>
        <taxon>Mycobacteriales</taxon>
        <taxon>Mycobacteriaceae</taxon>
        <taxon>Mycolicibacterium</taxon>
    </lineage>
</organism>
<evidence type="ECO:0000256" key="4">
    <source>
        <dbReference type="RuleBase" id="RU000363"/>
    </source>
</evidence>
<dbReference type="GO" id="GO:0016491">
    <property type="term" value="F:oxidoreductase activity"/>
    <property type="evidence" value="ECO:0007669"/>
    <property type="project" value="UniProtKB-KW"/>
</dbReference>
<dbReference type="PANTHER" id="PTHR43391">
    <property type="entry name" value="RETINOL DEHYDROGENASE-RELATED"/>
    <property type="match status" value="1"/>
</dbReference>
<dbReference type="SMART" id="SM00822">
    <property type="entry name" value="PKS_KR"/>
    <property type="match status" value="1"/>
</dbReference>
<dbReference type="PRINTS" id="PR00080">
    <property type="entry name" value="SDRFAMILY"/>
</dbReference>
<gene>
    <name evidence="6" type="ORF">BHQ18_05860</name>
</gene>
<evidence type="ECO:0000256" key="1">
    <source>
        <dbReference type="ARBA" id="ARBA00006484"/>
    </source>
</evidence>
<dbReference type="STRING" id="1776.BHQ18_05860"/>
<keyword evidence="7" id="KW-1185">Reference proteome</keyword>
<name>A0A1E3RPC2_MYCFV</name>
<dbReference type="InterPro" id="IPR057326">
    <property type="entry name" value="KR_dom"/>
</dbReference>
<keyword evidence="2" id="KW-0521">NADP</keyword>
<dbReference type="EMBL" id="MIHA01000003">
    <property type="protein sequence ID" value="ODQ91708.1"/>
    <property type="molecule type" value="Genomic_DNA"/>
</dbReference>
<keyword evidence="3" id="KW-0560">Oxidoreductase</keyword>
<dbReference type="NCBIfam" id="NF006123">
    <property type="entry name" value="PRK08267.1"/>
    <property type="match status" value="1"/>
</dbReference>
<dbReference type="PRINTS" id="PR00081">
    <property type="entry name" value="GDHRDH"/>
</dbReference>
<dbReference type="Gene3D" id="3.40.50.720">
    <property type="entry name" value="NAD(P)-binding Rossmann-like Domain"/>
    <property type="match status" value="1"/>
</dbReference>